<dbReference type="SUPFAM" id="SSF63712">
    <property type="entry name" value="Nicotinic receptor ligand binding domain-like"/>
    <property type="match status" value="1"/>
</dbReference>
<dbReference type="GO" id="GO:0005230">
    <property type="term" value="F:extracellular ligand-gated monoatomic ion channel activity"/>
    <property type="evidence" value="ECO:0007669"/>
    <property type="project" value="InterPro"/>
</dbReference>
<feature type="transmembrane region" description="Helical" evidence="1">
    <location>
        <begin position="277"/>
        <end position="296"/>
    </location>
</feature>
<dbReference type="PRINTS" id="PR00252">
    <property type="entry name" value="NRIONCHANNEL"/>
</dbReference>
<dbReference type="InterPro" id="IPR006202">
    <property type="entry name" value="Neur_chan_lig-bd"/>
</dbReference>
<feature type="transmembrane region" description="Helical" evidence="1">
    <location>
        <begin position="316"/>
        <end position="335"/>
    </location>
</feature>
<keyword evidence="5" id="KW-1185">Reference proteome</keyword>
<dbReference type="Gene3D" id="2.70.170.10">
    <property type="entry name" value="Neurotransmitter-gated ion-channel ligand-binding domain"/>
    <property type="match status" value="1"/>
</dbReference>
<dbReference type="GO" id="GO:0004888">
    <property type="term" value="F:transmembrane signaling receptor activity"/>
    <property type="evidence" value="ECO:0007669"/>
    <property type="project" value="InterPro"/>
</dbReference>
<feature type="signal peptide" evidence="2">
    <location>
        <begin position="1"/>
        <end position="22"/>
    </location>
</feature>
<dbReference type="GO" id="GO:0016020">
    <property type="term" value="C:membrane"/>
    <property type="evidence" value="ECO:0007669"/>
    <property type="project" value="InterPro"/>
</dbReference>
<feature type="transmembrane region" description="Helical" evidence="1">
    <location>
        <begin position="253"/>
        <end position="270"/>
    </location>
</feature>
<feature type="non-terminal residue" evidence="4">
    <location>
        <position position="336"/>
    </location>
</feature>
<dbReference type="EMBL" id="BTSY01000005">
    <property type="protein sequence ID" value="GMT30667.1"/>
    <property type="molecule type" value="Genomic_DNA"/>
</dbReference>
<keyword evidence="1" id="KW-0812">Transmembrane</keyword>
<feature type="chain" id="PRO_5043809086" description="Neurotransmitter-gated ion-channel ligand-binding domain-containing protein" evidence="2">
    <location>
        <begin position="23"/>
        <end position="336"/>
    </location>
</feature>
<evidence type="ECO:0000313" key="5">
    <source>
        <dbReference type="Proteomes" id="UP001432322"/>
    </source>
</evidence>
<evidence type="ECO:0000256" key="1">
    <source>
        <dbReference type="SAM" id="Phobius"/>
    </source>
</evidence>
<feature type="domain" description="Neurotransmitter-gated ion-channel ligand-binding" evidence="3">
    <location>
        <begin position="71"/>
        <end position="181"/>
    </location>
</feature>
<gene>
    <name evidence="4" type="ORF">PFISCL1PPCAC_21964</name>
</gene>
<dbReference type="AlphaFoldDB" id="A0AAV5WFK3"/>
<evidence type="ECO:0000256" key="2">
    <source>
        <dbReference type="SAM" id="SignalP"/>
    </source>
</evidence>
<keyword evidence="1" id="KW-1133">Transmembrane helix</keyword>
<keyword evidence="2" id="KW-0732">Signal</keyword>
<evidence type="ECO:0000313" key="4">
    <source>
        <dbReference type="EMBL" id="GMT30667.1"/>
    </source>
</evidence>
<protein>
    <recommendedName>
        <fullName evidence="3">Neurotransmitter-gated ion-channel ligand-binding domain-containing protein</fullName>
    </recommendedName>
</protein>
<dbReference type="Proteomes" id="UP001432322">
    <property type="component" value="Unassembled WGS sequence"/>
</dbReference>
<reference evidence="4" key="1">
    <citation type="submission" date="2023-10" db="EMBL/GenBank/DDBJ databases">
        <title>Genome assembly of Pristionchus species.</title>
        <authorList>
            <person name="Yoshida K."/>
            <person name="Sommer R.J."/>
        </authorList>
    </citation>
    <scope>NUCLEOTIDE SEQUENCE</scope>
    <source>
        <strain evidence="4">RS5133</strain>
    </source>
</reference>
<accession>A0AAV5WFK3</accession>
<proteinExistence type="predicted"/>
<keyword evidence="1" id="KW-0472">Membrane</keyword>
<comment type="caution">
    <text evidence="4">The sequence shown here is derived from an EMBL/GenBank/DDBJ whole genome shotgun (WGS) entry which is preliminary data.</text>
</comment>
<name>A0AAV5WFK3_9BILA</name>
<organism evidence="4 5">
    <name type="scientific">Pristionchus fissidentatus</name>
    <dbReference type="NCBI Taxonomy" id="1538716"/>
    <lineage>
        <taxon>Eukaryota</taxon>
        <taxon>Metazoa</taxon>
        <taxon>Ecdysozoa</taxon>
        <taxon>Nematoda</taxon>
        <taxon>Chromadorea</taxon>
        <taxon>Rhabditida</taxon>
        <taxon>Rhabditina</taxon>
        <taxon>Diplogasteromorpha</taxon>
        <taxon>Diplogasteroidea</taxon>
        <taxon>Neodiplogasteridae</taxon>
        <taxon>Pristionchus</taxon>
    </lineage>
</organism>
<dbReference type="InterPro" id="IPR006201">
    <property type="entry name" value="Neur_channel"/>
</dbReference>
<evidence type="ECO:0000259" key="3">
    <source>
        <dbReference type="Pfam" id="PF02931"/>
    </source>
</evidence>
<dbReference type="InterPro" id="IPR036734">
    <property type="entry name" value="Neur_chan_lig-bd_sf"/>
</dbReference>
<sequence length="336" mass="39634">MRPLLDCGRLLIWFLLFLNVNSIREDGDYEDDVGIAENDHPMPEKEEDPSTMHEDATKLEKYLASRVSLCDILNKIVIISRTNHMFWMDPRLHWNPAEYNDQWRVFLHFWEVWSPQFSAINSVKPLYEESQYSRIQARKNKNFYYLYKCPGVRTTVDCEMDAAAFPYDTQNCSVILTDVELTETSFLCVEKMTKFSAFQYFRNRTHFGGWEMKRMSFKELSFSTPYYCVIASAKPLLSRMAYVITLSLEREETFYTTTFLIPSFFLFLLSKLKQRNLLFISISVLSANLILLALFITSSYKKFPIHYSATPRIVAFWQFEVLITTIQWFLCIALLI</sequence>
<dbReference type="Pfam" id="PF02931">
    <property type="entry name" value="Neur_chan_LBD"/>
    <property type="match status" value="1"/>
</dbReference>
<dbReference type="PANTHER" id="PTHR18945">
    <property type="entry name" value="NEUROTRANSMITTER GATED ION CHANNEL"/>
    <property type="match status" value="1"/>
</dbReference>